<dbReference type="CDD" id="cd04301">
    <property type="entry name" value="NAT_SF"/>
    <property type="match status" value="1"/>
</dbReference>
<dbReference type="GeneID" id="11518099"/>
<evidence type="ECO:0000256" key="1">
    <source>
        <dbReference type="SAM" id="MobiDB-lite"/>
    </source>
</evidence>
<dbReference type="eggNOG" id="ENOG502RXZ0">
    <property type="taxonomic scope" value="Eukaryota"/>
</dbReference>
<keyword evidence="4" id="KW-1185">Reference proteome</keyword>
<dbReference type="PANTHER" id="PTHR42791">
    <property type="entry name" value="GNAT FAMILY ACETYLTRANSFERASE"/>
    <property type="match status" value="1"/>
</dbReference>
<protein>
    <recommendedName>
        <fullName evidence="2">N-acetyltransferase domain-containing protein</fullName>
    </recommendedName>
</protein>
<feature type="domain" description="N-acetyltransferase" evidence="2">
    <location>
        <begin position="153"/>
        <end position="288"/>
    </location>
</feature>
<organism evidence="3 4">
    <name type="scientific">Thermothielavioides terrestris (strain ATCC 38088 / NRRL 8126)</name>
    <name type="common">Thielavia terrestris</name>
    <dbReference type="NCBI Taxonomy" id="578455"/>
    <lineage>
        <taxon>Eukaryota</taxon>
        <taxon>Fungi</taxon>
        <taxon>Dikarya</taxon>
        <taxon>Ascomycota</taxon>
        <taxon>Pezizomycotina</taxon>
        <taxon>Sordariomycetes</taxon>
        <taxon>Sordariomycetidae</taxon>
        <taxon>Sordariales</taxon>
        <taxon>Chaetomiaceae</taxon>
        <taxon>Thermothielavioides</taxon>
        <taxon>Thermothielavioides terrestris</taxon>
    </lineage>
</organism>
<dbReference type="HOGENOM" id="CLU_063930_1_0_1"/>
<name>G2R3X6_THETT</name>
<dbReference type="OrthoDB" id="544277at2759"/>
<dbReference type="PANTHER" id="PTHR42791:SF1">
    <property type="entry name" value="N-ACETYLTRANSFERASE DOMAIN-CONTAINING PROTEIN"/>
    <property type="match status" value="1"/>
</dbReference>
<dbReference type="AlphaFoldDB" id="G2R3X6"/>
<feature type="region of interest" description="Disordered" evidence="1">
    <location>
        <begin position="1"/>
        <end position="34"/>
    </location>
</feature>
<evidence type="ECO:0000313" key="4">
    <source>
        <dbReference type="Proteomes" id="UP000008181"/>
    </source>
</evidence>
<dbReference type="InterPro" id="IPR000182">
    <property type="entry name" value="GNAT_dom"/>
</dbReference>
<dbReference type="EMBL" id="CP003010">
    <property type="protein sequence ID" value="AEO66828.1"/>
    <property type="molecule type" value="Genomic_DNA"/>
</dbReference>
<dbReference type="InterPro" id="IPR052523">
    <property type="entry name" value="Trichothecene_AcTrans"/>
</dbReference>
<dbReference type="PROSITE" id="PS51186">
    <property type="entry name" value="GNAT"/>
    <property type="match status" value="1"/>
</dbReference>
<dbReference type="GO" id="GO:0016747">
    <property type="term" value="F:acyltransferase activity, transferring groups other than amino-acyl groups"/>
    <property type="evidence" value="ECO:0007669"/>
    <property type="project" value="InterPro"/>
</dbReference>
<dbReference type="InterPro" id="IPR016181">
    <property type="entry name" value="Acyl_CoA_acyltransferase"/>
</dbReference>
<evidence type="ECO:0000313" key="3">
    <source>
        <dbReference type="EMBL" id="AEO66828.1"/>
    </source>
</evidence>
<evidence type="ECO:0000259" key="2">
    <source>
        <dbReference type="PROSITE" id="PS51186"/>
    </source>
</evidence>
<reference evidence="3 4" key="1">
    <citation type="journal article" date="2011" name="Nat. Biotechnol.">
        <title>Comparative genomic analysis of the thermophilic biomass-degrading fungi Myceliophthora thermophila and Thielavia terrestris.</title>
        <authorList>
            <person name="Berka R.M."/>
            <person name="Grigoriev I.V."/>
            <person name="Otillar R."/>
            <person name="Salamov A."/>
            <person name="Grimwood J."/>
            <person name="Reid I."/>
            <person name="Ishmael N."/>
            <person name="John T."/>
            <person name="Darmond C."/>
            <person name="Moisan M.-C."/>
            <person name="Henrissat B."/>
            <person name="Coutinho P.M."/>
            <person name="Lombard V."/>
            <person name="Natvig D.O."/>
            <person name="Lindquist E."/>
            <person name="Schmutz J."/>
            <person name="Lucas S."/>
            <person name="Harris P."/>
            <person name="Powlowski J."/>
            <person name="Bellemare A."/>
            <person name="Taylor D."/>
            <person name="Butler G."/>
            <person name="de Vries R.P."/>
            <person name="Allijn I.E."/>
            <person name="van den Brink J."/>
            <person name="Ushinsky S."/>
            <person name="Storms R."/>
            <person name="Powell A.J."/>
            <person name="Paulsen I.T."/>
            <person name="Elbourne L.D.H."/>
            <person name="Baker S.E."/>
            <person name="Magnuson J."/>
            <person name="LaBoissiere S."/>
            <person name="Clutterbuck A.J."/>
            <person name="Martinez D."/>
            <person name="Wogulis M."/>
            <person name="de Leon A.L."/>
            <person name="Rey M.W."/>
            <person name="Tsang A."/>
        </authorList>
    </citation>
    <scope>NUCLEOTIDE SEQUENCE [LARGE SCALE GENOMIC DNA]</scope>
    <source>
        <strain evidence="4">ATCC 38088 / NRRL 8126</strain>
    </source>
</reference>
<dbReference type="Proteomes" id="UP000008181">
    <property type="component" value="Chromosome 2"/>
</dbReference>
<dbReference type="STRING" id="578455.G2R3X6"/>
<dbReference type="RefSeq" id="XP_003653164.1">
    <property type="nucleotide sequence ID" value="XM_003653116.1"/>
</dbReference>
<dbReference type="Gene3D" id="3.40.630.30">
    <property type="match status" value="1"/>
</dbReference>
<dbReference type="KEGG" id="ttt:THITE_2095650"/>
<sequence>MAPSVSSSSSTTSTSTSPSTSASASTSTSTGVSTTAVTAAAAARKKRSLVPSRWKEAVRVVSMAECREAALTLAHAFAADDYARYLVDDCSGVGGGGGGGGVGGGDVHGKVTNAVSAEEEDRWRLHVDILTYTVAAHCMSGLATAVGPECDSVALWVPPGKQIDGWWTRLRSGMWRLYFQLSPEGKKRYFQEILPLLHDTKAAVLGDRDHDAWYLVYLGTKPSSQGRGYAARLLQDMMARADAENRPIYLESSSQANNAYYEKFGFEVKRDIFLERGPVPVRLSIMVREPRVPGCKVAYASPNHPSSMARKFAAAAATASGNGGGGSGAGSGKGWM</sequence>
<dbReference type="SUPFAM" id="SSF55729">
    <property type="entry name" value="Acyl-CoA N-acyltransferases (Nat)"/>
    <property type="match status" value="1"/>
</dbReference>
<dbReference type="Pfam" id="PF13508">
    <property type="entry name" value="Acetyltransf_7"/>
    <property type="match status" value="1"/>
</dbReference>
<gene>
    <name evidence="3" type="ORF">THITE_2095650</name>
</gene>
<proteinExistence type="predicted"/>
<accession>G2R3X6</accession>